<dbReference type="Pfam" id="PF00240">
    <property type="entry name" value="ubiquitin"/>
    <property type="match status" value="1"/>
</dbReference>
<dbReference type="RefSeq" id="XP_020092326.1">
    <property type="nucleotide sequence ID" value="XM_020236737.1"/>
</dbReference>
<evidence type="ECO:0000313" key="2">
    <source>
        <dbReference type="Proteomes" id="UP000515123"/>
    </source>
</evidence>
<proteinExistence type="predicted"/>
<dbReference type="PANTHER" id="PTHR47376">
    <property type="entry name" value="OS02G0597700 PROTEIN"/>
    <property type="match status" value="1"/>
</dbReference>
<evidence type="ECO:0000313" key="3">
    <source>
        <dbReference type="RefSeq" id="XP_020092326.1"/>
    </source>
</evidence>
<dbReference type="InterPro" id="IPR029071">
    <property type="entry name" value="Ubiquitin-like_domsf"/>
</dbReference>
<dbReference type="SUPFAM" id="SSF54236">
    <property type="entry name" value="Ubiquitin-like"/>
    <property type="match status" value="1"/>
</dbReference>
<feature type="domain" description="Ubiquitin-like" evidence="1">
    <location>
        <begin position="79"/>
        <end position="147"/>
    </location>
</feature>
<dbReference type="Proteomes" id="UP000515123">
    <property type="component" value="Linkage group 1"/>
</dbReference>
<dbReference type="OrthoDB" id="428577at2759"/>
<accession>A0A6P5F820</accession>
<reference evidence="2" key="1">
    <citation type="journal article" date="2015" name="Nat. Genet.">
        <title>The pineapple genome and the evolution of CAM photosynthesis.</title>
        <authorList>
            <person name="Ming R."/>
            <person name="VanBuren R."/>
            <person name="Wai C.M."/>
            <person name="Tang H."/>
            <person name="Schatz M.C."/>
            <person name="Bowers J.E."/>
            <person name="Lyons E."/>
            <person name="Wang M.L."/>
            <person name="Chen J."/>
            <person name="Biggers E."/>
            <person name="Zhang J."/>
            <person name="Huang L."/>
            <person name="Zhang L."/>
            <person name="Miao W."/>
            <person name="Zhang J."/>
            <person name="Ye Z."/>
            <person name="Miao C."/>
            <person name="Lin Z."/>
            <person name="Wang H."/>
            <person name="Zhou H."/>
            <person name="Yim W.C."/>
            <person name="Priest H.D."/>
            <person name="Zheng C."/>
            <person name="Woodhouse M."/>
            <person name="Edger P.P."/>
            <person name="Guyot R."/>
            <person name="Guo H.B."/>
            <person name="Guo H."/>
            <person name="Zheng G."/>
            <person name="Singh R."/>
            <person name="Sharma A."/>
            <person name="Min X."/>
            <person name="Zheng Y."/>
            <person name="Lee H."/>
            <person name="Gurtowski J."/>
            <person name="Sedlazeck F.J."/>
            <person name="Harkess A."/>
            <person name="McKain M.R."/>
            <person name="Liao Z."/>
            <person name="Fang J."/>
            <person name="Liu J."/>
            <person name="Zhang X."/>
            <person name="Zhang Q."/>
            <person name="Hu W."/>
            <person name="Qin Y."/>
            <person name="Wang K."/>
            <person name="Chen L.Y."/>
            <person name="Shirley N."/>
            <person name="Lin Y.R."/>
            <person name="Liu L.Y."/>
            <person name="Hernandez A.G."/>
            <person name="Wright C.L."/>
            <person name="Bulone V."/>
            <person name="Tuskan G.A."/>
            <person name="Heath K."/>
            <person name="Zee F."/>
            <person name="Moore P.H."/>
            <person name="Sunkar R."/>
            <person name="Leebens-Mack J.H."/>
            <person name="Mockler T."/>
            <person name="Bennetzen J.L."/>
            <person name="Freeling M."/>
            <person name="Sankoff D."/>
            <person name="Paterson A.H."/>
            <person name="Zhu X."/>
            <person name="Yang X."/>
            <person name="Smith J.A."/>
            <person name="Cushman J.C."/>
            <person name="Paull R.E."/>
            <person name="Yu Q."/>
        </authorList>
    </citation>
    <scope>NUCLEOTIDE SEQUENCE [LARGE SCALE GENOMIC DNA]</scope>
    <source>
        <strain evidence="2">cv. F153</strain>
    </source>
</reference>
<protein>
    <submittedName>
        <fullName evidence="3">BAG family molecular chaperone regulator 1-like</fullName>
    </submittedName>
</protein>
<sequence length="180" mass="20056">MPTIIIIYKKIEIYIEREMIKLVRLRRLFIVRISNCKVNVGGGGGGCSRGEVEWELRPGGMLVQKRGVGGSRDGDDEVIRVRVSMGSQCHGISIGATSTFGELKQLLWLVTGLKPREQRLVYRGREREDGDHLHMVGVGDQDKLLLLEDPAIKEQKKLVGSTTPAQLLGINSTHCYPLLH</sequence>
<dbReference type="AlphaFoldDB" id="A0A6P5F820"/>
<organism evidence="2 3">
    <name type="scientific">Ananas comosus</name>
    <name type="common">Pineapple</name>
    <name type="synonym">Ananas ananas</name>
    <dbReference type="NCBI Taxonomy" id="4615"/>
    <lineage>
        <taxon>Eukaryota</taxon>
        <taxon>Viridiplantae</taxon>
        <taxon>Streptophyta</taxon>
        <taxon>Embryophyta</taxon>
        <taxon>Tracheophyta</taxon>
        <taxon>Spermatophyta</taxon>
        <taxon>Magnoliopsida</taxon>
        <taxon>Liliopsida</taxon>
        <taxon>Poales</taxon>
        <taxon>Bromeliaceae</taxon>
        <taxon>Bromelioideae</taxon>
        <taxon>Ananas</taxon>
    </lineage>
</organism>
<dbReference type="PROSITE" id="PS50053">
    <property type="entry name" value="UBIQUITIN_2"/>
    <property type="match status" value="1"/>
</dbReference>
<dbReference type="Gene3D" id="3.10.20.90">
    <property type="entry name" value="Phosphatidylinositol 3-kinase Catalytic Subunit, Chain A, domain 1"/>
    <property type="match status" value="1"/>
</dbReference>
<name>A0A6P5F820_ANACO</name>
<evidence type="ECO:0000259" key="1">
    <source>
        <dbReference type="PROSITE" id="PS50053"/>
    </source>
</evidence>
<gene>
    <name evidence="3" type="primary">LOC109712924</name>
</gene>
<keyword evidence="2" id="KW-1185">Reference proteome</keyword>
<dbReference type="InterPro" id="IPR000626">
    <property type="entry name" value="Ubiquitin-like_dom"/>
</dbReference>
<reference evidence="3" key="2">
    <citation type="submission" date="2025-08" db="UniProtKB">
        <authorList>
            <consortium name="RefSeq"/>
        </authorList>
    </citation>
    <scope>IDENTIFICATION</scope>
    <source>
        <tissue evidence="3">Leaf</tissue>
    </source>
</reference>
<dbReference type="GeneID" id="109712924"/>